<reference evidence="2 3" key="1">
    <citation type="submission" date="2014-12" db="EMBL/GenBank/DDBJ databases">
        <title>Genome assembly of Enhygromyxa salina DSM 15201.</title>
        <authorList>
            <person name="Sharma G."/>
            <person name="Subramanian S."/>
        </authorList>
    </citation>
    <scope>NUCLEOTIDE SEQUENCE [LARGE SCALE GENOMIC DNA]</scope>
    <source>
        <strain evidence="2 3">DSM 15201</strain>
    </source>
</reference>
<organism evidence="2 3">
    <name type="scientific">Enhygromyxa salina</name>
    <dbReference type="NCBI Taxonomy" id="215803"/>
    <lineage>
        <taxon>Bacteria</taxon>
        <taxon>Pseudomonadati</taxon>
        <taxon>Myxococcota</taxon>
        <taxon>Polyangia</taxon>
        <taxon>Nannocystales</taxon>
        <taxon>Nannocystaceae</taxon>
        <taxon>Enhygromyxa</taxon>
    </lineage>
</organism>
<protein>
    <recommendedName>
        <fullName evidence="1">Putative restriction endonuclease domain-containing protein</fullName>
    </recommendedName>
</protein>
<feature type="domain" description="Putative restriction endonuclease" evidence="1">
    <location>
        <begin position="8"/>
        <end position="158"/>
    </location>
</feature>
<evidence type="ECO:0000313" key="2">
    <source>
        <dbReference type="EMBL" id="KIG18867.1"/>
    </source>
</evidence>
<sequence>MRPRYTFAEYLELEARSREVKHEYVAGEIFAMAGGTVEHAALATALASLLFAHLRGGPCRPYGSDLQISIRAAEVATYPDVAVVCDPVQRDAESPSHVTNPRIIVEVLSPATERYDREQKRLYYQQLESLCEYVLVAQDRRRVEVWTRTDEGWIHSAHDAGAHAPLRSIDYSLDVDDLYVAAGVAAAS</sequence>
<dbReference type="InterPro" id="IPR008538">
    <property type="entry name" value="Uma2"/>
</dbReference>
<evidence type="ECO:0000259" key="1">
    <source>
        <dbReference type="Pfam" id="PF05685"/>
    </source>
</evidence>
<name>A0A0C2DGS2_9BACT</name>
<dbReference type="PANTHER" id="PTHR36558">
    <property type="entry name" value="GLR1098 PROTEIN"/>
    <property type="match status" value="1"/>
</dbReference>
<dbReference type="Pfam" id="PF05685">
    <property type="entry name" value="Uma2"/>
    <property type="match status" value="1"/>
</dbReference>
<dbReference type="EMBL" id="JMCC02000008">
    <property type="protein sequence ID" value="KIG18867.1"/>
    <property type="molecule type" value="Genomic_DNA"/>
</dbReference>
<dbReference type="CDD" id="cd06260">
    <property type="entry name" value="DUF820-like"/>
    <property type="match status" value="1"/>
</dbReference>
<dbReference type="InterPro" id="IPR011335">
    <property type="entry name" value="Restrct_endonuc-II-like"/>
</dbReference>
<proteinExistence type="predicted"/>
<dbReference type="Gene3D" id="3.90.1570.10">
    <property type="entry name" value="tt1808, chain A"/>
    <property type="match status" value="1"/>
</dbReference>
<comment type="caution">
    <text evidence="2">The sequence shown here is derived from an EMBL/GenBank/DDBJ whole genome shotgun (WGS) entry which is preliminary data.</text>
</comment>
<dbReference type="SUPFAM" id="SSF52980">
    <property type="entry name" value="Restriction endonuclease-like"/>
    <property type="match status" value="1"/>
</dbReference>
<evidence type="ECO:0000313" key="3">
    <source>
        <dbReference type="Proteomes" id="UP000031599"/>
    </source>
</evidence>
<accession>A0A0C2DGS2</accession>
<dbReference type="PANTHER" id="PTHR36558:SF1">
    <property type="entry name" value="RESTRICTION ENDONUCLEASE DOMAIN-CONTAINING PROTEIN-RELATED"/>
    <property type="match status" value="1"/>
</dbReference>
<dbReference type="AlphaFoldDB" id="A0A0C2DGS2"/>
<gene>
    <name evidence="2" type="ORF">DB30_07203</name>
</gene>
<dbReference type="InterPro" id="IPR012296">
    <property type="entry name" value="Nuclease_put_TT1808"/>
</dbReference>
<dbReference type="Proteomes" id="UP000031599">
    <property type="component" value="Unassembled WGS sequence"/>
</dbReference>
<dbReference type="RefSeq" id="WP_240480161.1">
    <property type="nucleotide sequence ID" value="NZ_JMCC02000008.1"/>
</dbReference>